<dbReference type="InterPro" id="IPR006641">
    <property type="entry name" value="YqgF/RNaseH-like_dom"/>
</dbReference>
<organism evidence="7 8">
    <name type="scientific">candidate division WWE3 bacterium RIFCSPLOWO2_01_FULL_41_18</name>
    <dbReference type="NCBI Taxonomy" id="1802625"/>
    <lineage>
        <taxon>Bacteria</taxon>
        <taxon>Katanobacteria</taxon>
    </lineage>
</organism>
<evidence type="ECO:0000256" key="2">
    <source>
        <dbReference type="ARBA" id="ARBA00022517"/>
    </source>
</evidence>
<dbReference type="InterPro" id="IPR005227">
    <property type="entry name" value="YqgF"/>
</dbReference>
<evidence type="ECO:0000313" key="8">
    <source>
        <dbReference type="Proteomes" id="UP000176504"/>
    </source>
</evidence>
<comment type="similarity">
    <text evidence="5">Belongs to the YqgF HJR family.</text>
</comment>
<evidence type="ECO:0000256" key="3">
    <source>
        <dbReference type="ARBA" id="ARBA00022722"/>
    </source>
</evidence>
<protein>
    <recommendedName>
        <fullName evidence="5">Putative pre-16S rRNA nuclease</fullName>
        <ecNumber evidence="5">3.1.-.-</ecNumber>
    </recommendedName>
</protein>
<dbReference type="SUPFAM" id="SSF53098">
    <property type="entry name" value="Ribonuclease H-like"/>
    <property type="match status" value="1"/>
</dbReference>
<name>A0A1F4VDF9_UNCKA</name>
<sequence>MRNEGSEKVLGVDLGDRNVGLAFGSSGLTMPLTRISSTNREEILGSILKTVIDNKINKVIVGLPLLPDGKSTPQTLKVRTFVKRLKSKLRVPVETVDEFMSTKEALKKAVDFGASRKGRNILDSLSAEIIVKRYFESQREKEAGLLK</sequence>
<dbReference type="AlphaFoldDB" id="A0A1F4VDF9"/>
<dbReference type="NCBIfam" id="TIGR00250">
    <property type="entry name" value="RNAse_H_YqgF"/>
    <property type="match status" value="1"/>
</dbReference>
<gene>
    <name evidence="7" type="ORF">A3A78_04410</name>
</gene>
<dbReference type="PANTHER" id="PTHR33317:SF4">
    <property type="entry name" value="POLYNUCLEOTIDYL TRANSFERASE, RIBONUCLEASE H-LIKE SUPERFAMILY PROTEIN"/>
    <property type="match status" value="1"/>
</dbReference>
<dbReference type="EMBL" id="MEVI01000003">
    <property type="protein sequence ID" value="OGC55189.1"/>
    <property type="molecule type" value="Genomic_DNA"/>
</dbReference>
<dbReference type="InterPro" id="IPR012337">
    <property type="entry name" value="RNaseH-like_sf"/>
</dbReference>
<keyword evidence="4 5" id="KW-0378">Hydrolase</keyword>
<evidence type="ECO:0000259" key="6">
    <source>
        <dbReference type="SMART" id="SM00732"/>
    </source>
</evidence>
<feature type="domain" description="YqgF/RNase H-like" evidence="6">
    <location>
        <begin position="7"/>
        <end position="105"/>
    </location>
</feature>
<accession>A0A1F4VDF9</accession>
<dbReference type="EC" id="3.1.-.-" evidence="5"/>
<keyword evidence="1 5" id="KW-0963">Cytoplasm</keyword>
<dbReference type="GO" id="GO:0005737">
    <property type="term" value="C:cytoplasm"/>
    <property type="evidence" value="ECO:0007669"/>
    <property type="project" value="UniProtKB-SubCell"/>
</dbReference>
<keyword evidence="3 5" id="KW-0540">Nuclease</keyword>
<dbReference type="GO" id="GO:0000967">
    <property type="term" value="P:rRNA 5'-end processing"/>
    <property type="evidence" value="ECO:0007669"/>
    <property type="project" value="UniProtKB-UniRule"/>
</dbReference>
<dbReference type="SMART" id="SM00732">
    <property type="entry name" value="YqgFc"/>
    <property type="match status" value="1"/>
</dbReference>
<dbReference type="Pfam" id="PF03652">
    <property type="entry name" value="RuvX"/>
    <property type="match status" value="1"/>
</dbReference>
<dbReference type="CDD" id="cd16964">
    <property type="entry name" value="YqgF"/>
    <property type="match status" value="1"/>
</dbReference>
<dbReference type="GO" id="GO:0016788">
    <property type="term" value="F:hydrolase activity, acting on ester bonds"/>
    <property type="evidence" value="ECO:0007669"/>
    <property type="project" value="UniProtKB-UniRule"/>
</dbReference>
<evidence type="ECO:0000256" key="4">
    <source>
        <dbReference type="ARBA" id="ARBA00022801"/>
    </source>
</evidence>
<proteinExistence type="inferred from homology"/>
<dbReference type="Proteomes" id="UP000176504">
    <property type="component" value="Unassembled WGS sequence"/>
</dbReference>
<dbReference type="InterPro" id="IPR037027">
    <property type="entry name" value="YqgF/RNaseH-like_dom_sf"/>
</dbReference>
<dbReference type="Gene3D" id="3.30.420.140">
    <property type="entry name" value="YqgF/RNase H-like domain"/>
    <property type="match status" value="1"/>
</dbReference>
<evidence type="ECO:0000256" key="1">
    <source>
        <dbReference type="ARBA" id="ARBA00022490"/>
    </source>
</evidence>
<comment type="subcellular location">
    <subcellularLocation>
        <location evidence="5">Cytoplasm</location>
    </subcellularLocation>
</comment>
<evidence type="ECO:0000313" key="7">
    <source>
        <dbReference type="EMBL" id="OGC55189.1"/>
    </source>
</evidence>
<reference evidence="7 8" key="1">
    <citation type="journal article" date="2016" name="Nat. Commun.">
        <title>Thousands of microbial genomes shed light on interconnected biogeochemical processes in an aquifer system.</title>
        <authorList>
            <person name="Anantharaman K."/>
            <person name="Brown C.T."/>
            <person name="Hug L.A."/>
            <person name="Sharon I."/>
            <person name="Castelle C.J."/>
            <person name="Probst A.J."/>
            <person name="Thomas B.C."/>
            <person name="Singh A."/>
            <person name="Wilkins M.J."/>
            <person name="Karaoz U."/>
            <person name="Brodie E.L."/>
            <person name="Williams K.H."/>
            <person name="Hubbard S.S."/>
            <person name="Banfield J.F."/>
        </authorList>
    </citation>
    <scope>NUCLEOTIDE SEQUENCE [LARGE SCALE GENOMIC DNA]</scope>
</reference>
<comment type="caution">
    <text evidence="7">The sequence shown here is derived from an EMBL/GenBank/DDBJ whole genome shotgun (WGS) entry which is preliminary data.</text>
</comment>
<evidence type="ECO:0000256" key="5">
    <source>
        <dbReference type="HAMAP-Rule" id="MF_00651"/>
    </source>
</evidence>
<dbReference type="GO" id="GO:0004518">
    <property type="term" value="F:nuclease activity"/>
    <property type="evidence" value="ECO:0007669"/>
    <property type="project" value="UniProtKB-KW"/>
</dbReference>
<dbReference type="HAMAP" id="MF_00651">
    <property type="entry name" value="Nuclease_YqgF"/>
    <property type="match status" value="1"/>
</dbReference>
<comment type="function">
    <text evidence="5">Could be a nuclease involved in processing of the 5'-end of pre-16S rRNA.</text>
</comment>
<keyword evidence="2 5" id="KW-0690">Ribosome biogenesis</keyword>
<dbReference type="PANTHER" id="PTHR33317">
    <property type="entry name" value="POLYNUCLEOTIDYL TRANSFERASE, RIBONUCLEASE H-LIKE SUPERFAMILY PROTEIN"/>
    <property type="match status" value="1"/>
</dbReference>